<dbReference type="CDD" id="cd11378">
    <property type="entry name" value="DUF296"/>
    <property type="match status" value="1"/>
</dbReference>
<dbReference type="GO" id="GO:0005634">
    <property type="term" value="C:nucleus"/>
    <property type="evidence" value="ECO:0007669"/>
    <property type="project" value="UniProtKB-SubCell"/>
</dbReference>
<dbReference type="Proteomes" id="UP001280121">
    <property type="component" value="Unassembled WGS sequence"/>
</dbReference>
<comment type="function">
    <text evidence="5">Transcription factor that specifically binds AT-rich DNA sequences related to the nuclear matrix attachment regions (MARs).</text>
</comment>
<keyword evidence="1 5" id="KW-0805">Transcription regulation</keyword>
<dbReference type="InterPro" id="IPR039605">
    <property type="entry name" value="AHL"/>
</dbReference>
<evidence type="ECO:0000256" key="5">
    <source>
        <dbReference type="RuleBase" id="RU367031"/>
    </source>
</evidence>
<evidence type="ECO:0000256" key="4">
    <source>
        <dbReference type="ARBA" id="ARBA00023242"/>
    </source>
</evidence>
<feature type="region of interest" description="Disordered" evidence="6">
    <location>
        <begin position="17"/>
        <end position="131"/>
    </location>
</feature>
<keyword evidence="3 5" id="KW-0804">Transcription</keyword>
<dbReference type="Pfam" id="PF03479">
    <property type="entry name" value="PCC"/>
    <property type="match status" value="1"/>
</dbReference>
<comment type="subcellular location">
    <subcellularLocation>
        <location evidence="5">Nucleus</location>
    </subcellularLocation>
</comment>
<evidence type="ECO:0000259" key="7">
    <source>
        <dbReference type="PROSITE" id="PS51742"/>
    </source>
</evidence>
<keyword evidence="4 5" id="KW-0539">Nucleus</keyword>
<feature type="compositionally biased region" description="Low complexity" evidence="6">
    <location>
        <begin position="283"/>
        <end position="294"/>
    </location>
</feature>
<feature type="domain" description="PPC" evidence="7">
    <location>
        <begin position="145"/>
        <end position="285"/>
    </location>
</feature>
<feature type="compositionally biased region" description="Low complexity" evidence="6">
    <location>
        <begin position="26"/>
        <end position="55"/>
    </location>
</feature>
<evidence type="ECO:0000256" key="6">
    <source>
        <dbReference type="SAM" id="MobiDB-lite"/>
    </source>
</evidence>
<protein>
    <recommendedName>
        <fullName evidence="5">AT-hook motif nuclear-localized protein</fullName>
    </recommendedName>
</protein>
<keyword evidence="9" id="KW-1185">Reference proteome</keyword>
<evidence type="ECO:0000313" key="9">
    <source>
        <dbReference type="Proteomes" id="UP001280121"/>
    </source>
</evidence>
<feature type="region of interest" description="Disordered" evidence="6">
    <location>
        <begin position="333"/>
        <end position="374"/>
    </location>
</feature>
<dbReference type="GO" id="GO:0003680">
    <property type="term" value="F:minor groove of adenine-thymine-rich DNA binding"/>
    <property type="evidence" value="ECO:0007669"/>
    <property type="project" value="UniProtKB-UniRule"/>
</dbReference>
<dbReference type="SUPFAM" id="SSF117856">
    <property type="entry name" value="AF0104/ALDC/Ptd012-like"/>
    <property type="match status" value="1"/>
</dbReference>
<dbReference type="Gene3D" id="3.30.1330.80">
    <property type="entry name" value="Hypothetical protein, similar to alpha- acetolactate decarboxylase, domain 2"/>
    <property type="match status" value="1"/>
</dbReference>
<dbReference type="PROSITE" id="PS51742">
    <property type="entry name" value="PPC"/>
    <property type="match status" value="1"/>
</dbReference>
<proteinExistence type="predicted"/>
<feature type="compositionally biased region" description="Low complexity" evidence="6">
    <location>
        <begin position="97"/>
        <end position="107"/>
    </location>
</feature>
<gene>
    <name evidence="8" type="ORF">Ddye_025693</name>
</gene>
<dbReference type="InterPro" id="IPR005175">
    <property type="entry name" value="PPC_dom"/>
</dbReference>
<dbReference type="AlphaFoldDB" id="A0AAD9TLN0"/>
<evidence type="ECO:0000256" key="2">
    <source>
        <dbReference type="ARBA" id="ARBA00023125"/>
    </source>
</evidence>
<organism evidence="8 9">
    <name type="scientific">Dipteronia dyeriana</name>
    <dbReference type="NCBI Taxonomy" id="168575"/>
    <lineage>
        <taxon>Eukaryota</taxon>
        <taxon>Viridiplantae</taxon>
        <taxon>Streptophyta</taxon>
        <taxon>Embryophyta</taxon>
        <taxon>Tracheophyta</taxon>
        <taxon>Spermatophyta</taxon>
        <taxon>Magnoliopsida</taxon>
        <taxon>eudicotyledons</taxon>
        <taxon>Gunneridae</taxon>
        <taxon>Pentapetalae</taxon>
        <taxon>rosids</taxon>
        <taxon>malvids</taxon>
        <taxon>Sapindales</taxon>
        <taxon>Sapindaceae</taxon>
        <taxon>Hippocastanoideae</taxon>
        <taxon>Acereae</taxon>
        <taxon>Dipteronia</taxon>
    </lineage>
</organism>
<dbReference type="PANTHER" id="PTHR31500">
    <property type="entry name" value="AT-HOOK MOTIF NUCLEAR-LOCALIZED PROTEIN 9"/>
    <property type="match status" value="1"/>
</dbReference>
<name>A0AAD9TLN0_9ROSI</name>
<evidence type="ECO:0000256" key="3">
    <source>
        <dbReference type="ARBA" id="ARBA00023163"/>
    </source>
</evidence>
<feature type="region of interest" description="Disordered" evidence="6">
    <location>
        <begin position="271"/>
        <end position="311"/>
    </location>
</feature>
<keyword evidence="2 5" id="KW-0238">DNA-binding</keyword>
<evidence type="ECO:0000313" key="8">
    <source>
        <dbReference type="EMBL" id="KAK2637898.1"/>
    </source>
</evidence>
<evidence type="ECO:0000256" key="1">
    <source>
        <dbReference type="ARBA" id="ARBA00023015"/>
    </source>
</evidence>
<dbReference type="PANTHER" id="PTHR31500:SF68">
    <property type="entry name" value="AT-HOOK MOTIF NUCLEAR-LOCALIZED PROTEIN 14"/>
    <property type="match status" value="1"/>
</dbReference>
<reference evidence="8" key="1">
    <citation type="journal article" date="2023" name="Plant J.">
        <title>Genome sequences and population genomics provide insights into the demographic history, inbreeding, and mutation load of two 'living fossil' tree species of Dipteronia.</title>
        <authorList>
            <person name="Feng Y."/>
            <person name="Comes H.P."/>
            <person name="Chen J."/>
            <person name="Zhu S."/>
            <person name="Lu R."/>
            <person name="Zhang X."/>
            <person name="Li P."/>
            <person name="Qiu J."/>
            <person name="Olsen K.M."/>
            <person name="Qiu Y."/>
        </authorList>
    </citation>
    <scope>NUCLEOTIDE SEQUENCE</scope>
    <source>
        <strain evidence="8">KIB01</strain>
    </source>
</reference>
<feature type="compositionally biased region" description="Polar residues" evidence="6">
    <location>
        <begin position="271"/>
        <end position="282"/>
    </location>
</feature>
<comment type="domain">
    <text evidence="5">The PPC domain mediates interactions between AHL proteins.</text>
</comment>
<comment type="caution">
    <text evidence="8">The sequence shown here is derived from an EMBL/GenBank/DDBJ whole genome shotgun (WGS) entry which is preliminary data.</text>
</comment>
<sequence>MEPNDTQLPQLSSYFHHHQHHHHINPTTTSAAAATTTTPSPTNGMLPSNNNNNNDEGGGGSHQMVYPHSVAVTSPLEPARRKRGRPRKYGTPEQAIAAKKTASSSSNSKERRDQQQALLGSGGGSASSYSMTTKKSQLSGFGSLGEGFTPHVINIAAGEDVSHKIMVFMQQSKREICILSASGSISNASLRQPATSGGNITYEGRFEIVSLSGSYVRNESGGRTGGLSVCLSSTDGQIVGGGVGGPLKAAGPVQVIVGTFLIDTKKNVSTGLKNDASGSKLPSTIGGTSVSSVGFRSPINSSGRNPVRGNDDYQPIGGSHFMIQSCGMNIAPSRPTEWRSSLDARSSTGFEMPGRAGHGAHQSPENGDYDQIPD</sequence>
<dbReference type="EMBL" id="JANJYI010000008">
    <property type="protein sequence ID" value="KAK2637898.1"/>
    <property type="molecule type" value="Genomic_DNA"/>
</dbReference>
<accession>A0AAD9TLN0</accession>